<dbReference type="InterPro" id="IPR025857">
    <property type="entry name" value="MacB_PCD"/>
</dbReference>
<dbReference type="RefSeq" id="WP_394834219.1">
    <property type="nucleotide sequence ID" value="NZ_CP089929.1"/>
</dbReference>
<evidence type="ECO:0000259" key="8">
    <source>
        <dbReference type="Pfam" id="PF02687"/>
    </source>
</evidence>
<dbReference type="PANTHER" id="PTHR30489:SF0">
    <property type="entry name" value="LIPOPROTEIN-RELEASING SYSTEM TRANSMEMBRANE PROTEIN LOLE"/>
    <property type="match status" value="1"/>
</dbReference>
<feature type="domain" description="ABC3 transporter permease C-terminal" evidence="8">
    <location>
        <begin position="273"/>
        <end position="407"/>
    </location>
</feature>
<gene>
    <name evidence="10" type="ORF">LVJ94_47745</name>
</gene>
<feature type="domain" description="MacB-like periplasmic core" evidence="9">
    <location>
        <begin position="19"/>
        <end position="240"/>
    </location>
</feature>
<comment type="subcellular location">
    <subcellularLocation>
        <location evidence="1">Cell membrane</location>
        <topology evidence="1">Multi-pass membrane protein</topology>
    </subcellularLocation>
</comment>
<dbReference type="PANTHER" id="PTHR30489">
    <property type="entry name" value="LIPOPROTEIN-RELEASING SYSTEM TRANSMEMBRANE PROTEIN LOLE"/>
    <property type="match status" value="1"/>
</dbReference>
<keyword evidence="4 7" id="KW-0812">Transmembrane</keyword>
<feature type="transmembrane region" description="Helical" evidence="7">
    <location>
        <begin position="381"/>
        <end position="401"/>
    </location>
</feature>
<accession>A0ABZ2L5V7</accession>
<evidence type="ECO:0000256" key="3">
    <source>
        <dbReference type="ARBA" id="ARBA00022475"/>
    </source>
</evidence>
<name>A0ABZ2L5V7_9BACT</name>
<feature type="transmembrane region" description="Helical" evidence="7">
    <location>
        <begin position="273"/>
        <end position="295"/>
    </location>
</feature>
<evidence type="ECO:0000256" key="7">
    <source>
        <dbReference type="SAM" id="Phobius"/>
    </source>
</evidence>
<protein>
    <submittedName>
        <fullName evidence="10">ABC transporter permease</fullName>
    </submittedName>
</protein>
<keyword evidence="3" id="KW-1003">Cell membrane</keyword>
<proteinExistence type="inferred from homology"/>
<organism evidence="10 11">
    <name type="scientific">Pendulispora rubella</name>
    <dbReference type="NCBI Taxonomy" id="2741070"/>
    <lineage>
        <taxon>Bacteria</taxon>
        <taxon>Pseudomonadati</taxon>
        <taxon>Myxococcota</taxon>
        <taxon>Myxococcia</taxon>
        <taxon>Myxococcales</taxon>
        <taxon>Sorangiineae</taxon>
        <taxon>Pendulisporaceae</taxon>
        <taxon>Pendulispora</taxon>
    </lineage>
</organism>
<dbReference type="PROSITE" id="PS51257">
    <property type="entry name" value="PROKAR_LIPOPROTEIN"/>
    <property type="match status" value="1"/>
</dbReference>
<evidence type="ECO:0000256" key="4">
    <source>
        <dbReference type="ARBA" id="ARBA00022692"/>
    </source>
</evidence>
<feature type="transmembrane region" description="Helical" evidence="7">
    <location>
        <begin position="20"/>
        <end position="42"/>
    </location>
</feature>
<evidence type="ECO:0000256" key="5">
    <source>
        <dbReference type="ARBA" id="ARBA00022989"/>
    </source>
</evidence>
<feature type="transmembrane region" description="Helical" evidence="7">
    <location>
        <begin position="323"/>
        <end position="343"/>
    </location>
</feature>
<keyword evidence="11" id="KW-1185">Reference proteome</keyword>
<evidence type="ECO:0000313" key="10">
    <source>
        <dbReference type="EMBL" id="WXB04575.1"/>
    </source>
</evidence>
<dbReference type="Proteomes" id="UP001374803">
    <property type="component" value="Chromosome"/>
</dbReference>
<evidence type="ECO:0000313" key="11">
    <source>
        <dbReference type="Proteomes" id="UP001374803"/>
    </source>
</evidence>
<evidence type="ECO:0000256" key="1">
    <source>
        <dbReference type="ARBA" id="ARBA00004651"/>
    </source>
</evidence>
<evidence type="ECO:0000256" key="2">
    <source>
        <dbReference type="ARBA" id="ARBA00005236"/>
    </source>
</evidence>
<dbReference type="EMBL" id="CP089983">
    <property type="protein sequence ID" value="WXB04575.1"/>
    <property type="molecule type" value="Genomic_DNA"/>
</dbReference>
<keyword evidence="5 7" id="KW-1133">Transmembrane helix</keyword>
<sequence>MNLVKLAWRNLLRNKRRTYITLASISSGCAFALFIFALIGGIHKKTIEDAARMLAGQITVEHPDYRDAPGPGLFVPSVAAMQAMAAKIPGIESVKPLVAGQGMIASGAGSVGVAFLGVDPAIEGNVSPLARNMVRGRFLLPADVESRGVVIGTKLAERLHVDLGNKVVLTTTDTHGEVVEELFRVMGIFKLGSDALDGGLVEMPLALARGVIGLGEDQATQVGFLLENPDSEERIIVEIRRTLAGQPVAVYSWTTLLPALASWEASGTRGHRVICAVVIFLASFTILNTILMSVVERKREFAMLLALGTSPARLRVQVFLESFLLGLGGCAVGLALGSIAALITARQGIDLRGSVKDGAAPTVGNYAVSLQLRPTLTLEDVAFVGVLVLVLTMIIAIYPTLRSTRIHVANTLRSN</sequence>
<dbReference type="Pfam" id="PF12704">
    <property type="entry name" value="MacB_PCD"/>
    <property type="match status" value="1"/>
</dbReference>
<evidence type="ECO:0000259" key="9">
    <source>
        <dbReference type="Pfam" id="PF12704"/>
    </source>
</evidence>
<dbReference type="Pfam" id="PF02687">
    <property type="entry name" value="FtsX"/>
    <property type="match status" value="1"/>
</dbReference>
<dbReference type="InterPro" id="IPR003838">
    <property type="entry name" value="ABC3_permease_C"/>
</dbReference>
<evidence type="ECO:0000256" key="6">
    <source>
        <dbReference type="ARBA" id="ARBA00023136"/>
    </source>
</evidence>
<comment type="similarity">
    <text evidence="2">Belongs to the ABC-4 integral membrane protein family. LolC/E subfamily.</text>
</comment>
<reference evidence="10" key="1">
    <citation type="submission" date="2021-12" db="EMBL/GenBank/DDBJ databases">
        <title>Discovery of the Pendulisporaceae a myxobacterial family with distinct sporulation behavior and unique specialized metabolism.</title>
        <authorList>
            <person name="Garcia R."/>
            <person name="Popoff A."/>
            <person name="Bader C.D."/>
            <person name="Loehr J."/>
            <person name="Walesch S."/>
            <person name="Walt C."/>
            <person name="Boldt J."/>
            <person name="Bunk B."/>
            <person name="Haeckl F.J.F.P.J."/>
            <person name="Gunesch A.P."/>
            <person name="Birkelbach J."/>
            <person name="Nuebel U."/>
            <person name="Pietschmann T."/>
            <person name="Bach T."/>
            <person name="Mueller R."/>
        </authorList>
    </citation>
    <scope>NUCLEOTIDE SEQUENCE</scope>
    <source>
        <strain evidence="10">MSr11367</strain>
    </source>
</reference>
<dbReference type="InterPro" id="IPR051447">
    <property type="entry name" value="Lipoprotein-release_system"/>
</dbReference>
<keyword evidence="6 7" id="KW-0472">Membrane</keyword>